<gene>
    <name evidence="1" type="ORF">EV188_10672</name>
</gene>
<evidence type="ECO:0008006" key="3">
    <source>
        <dbReference type="Google" id="ProtNLM"/>
    </source>
</evidence>
<keyword evidence="2" id="KW-1185">Reference proteome</keyword>
<name>A0A4R6V504_9PSEU</name>
<dbReference type="AlphaFoldDB" id="A0A4R6V504"/>
<organism evidence="1 2">
    <name type="scientific">Actinomycetospora succinea</name>
    <dbReference type="NCBI Taxonomy" id="663603"/>
    <lineage>
        <taxon>Bacteria</taxon>
        <taxon>Bacillati</taxon>
        <taxon>Actinomycetota</taxon>
        <taxon>Actinomycetes</taxon>
        <taxon>Pseudonocardiales</taxon>
        <taxon>Pseudonocardiaceae</taxon>
        <taxon>Actinomycetospora</taxon>
    </lineage>
</organism>
<proteinExistence type="predicted"/>
<protein>
    <recommendedName>
        <fullName evidence="3">STAS domain-containing protein</fullName>
    </recommendedName>
</protein>
<evidence type="ECO:0000313" key="1">
    <source>
        <dbReference type="EMBL" id="TDQ53928.1"/>
    </source>
</evidence>
<accession>A0A4R6V504</accession>
<comment type="caution">
    <text evidence="1">The sequence shown here is derived from an EMBL/GenBank/DDBJ whole genome shotgun (WGS) entry which is preliminary data.</text>
</comment>
<sequence>MDATTPRTIVLAGPIGAPEMLSLANYCEHLERGGQTDLHLNMAAVTHCGREGLDGLLALVAGPGGMTVTVDGAKWRHFMQLLGAAPIVEMQGLCDSVRTLLPRPAPDLS</sequence>
<dbReference type="Proteomes" id="UP000295705">
    <property type="component" value="Unassembled WGS sequence"/>
</dbReference>
<dbReference type="RefSeq" id="WP_133828168.1">
    <property type="nucleotide sequence ID" value="NZ_BAABHR010000043.1"/>
</dbReference>
<evidence type="ECO:0000313" key="2">
    <source>
        <dbReference type="Proteomes" id="UP000295705"/>
    </source>
</evidence>
<reference evidence="1 2" key="1">
    <citation type="submission" date="2019-03" db="EMBL/GenBank/DDBJ databases">
        <title>Genomic Encyclopedia of Type Strains, Phase IV (KMG-IV): sequencing the most valuable type-strain genomes for metagenomic binning, comparative biology and taxonomic classification.</title>
        <authorList>
            <person name="Goeker M."/>
        </authorList>
    </citation>
    <scope>NUCLEOTIDE SEQUENCE [LARGE SCALE GENOMIC DNA]</scope>
    <source>
        <strain evidence="1 2">DSM 45775</strain>
    </source>
</reference>
<dbReference type="EMBL" id="SNYO01000006">
    <property type="protein sequence ID" value="TDQ53928.1"/>
    <property type="molecule type" value="Genomic_DNA"/>
</dbReference>